<dbReference type="GO" id="GO:0016020">
    <property type="term" value="C:membrane"/>
    <property type="evidence" value="ECO:0007669"/>
    <property type="project" value="UniProtKB-SubCell"/>
</dbReference>
<sequence length="405" mass="44272">MRLANCPAGVYGGAFLFFAIQQFPPRLIRQPFRGGDMAEEVTEQVQTEDLSLRQRKRFIIGLMILFTSVFLWVIHGYIITIIMATIFAALLQPAYDALLAKLGTERRGLTAGLLLFLVMIVVGIPVIGLLSLAAAEGLKISHAVISWINLQVSQNSTVNGVLPDWFPFADELAAYKSTIYSKLAEWAGTASGFVIRTLSAATQGTAQMLVDLFIMVYAMFFFLIWGHGTMEAIYQYLPLCEKDRQLIRQKGLFMSQAMLKSILIIGSIQGTLLGLAFWVCGIDAPVFWGLIVVLISAIPGIGSGIIWVPAFLYLLASGDYGLAAGLFAWGFFIVGMVDNILRPRLVERDTKMPDLLVLVSTLGGLTAFGAAGIILGPVLAAVMITVLGIYRDAFRDILTEQKDLC</sequence>
<organism evidence="7 8">
    <name type="scientific">Emcibacter nanhaiensis</name>
    <dbReference type="NCBI Taxonomy" id="1505037"/>
    <lineage>
        <taxon>Bacteria</taxon>
        <taxon>Pseudomonadati</taxon>
        <taxon>Pseudomonadota</taxon>
        <taxon>Alphaproteobacteria</taxon>
        <taxon>Emcibacterales</taxon>
        <taxon>Emcibacteraceae</taxon>
        <taxon>Emcibacter</taxon>
    </lineage>
</organism>
<feature type="transmembrane region" description="Helical" evidence="6">
    <location>
        <begin position="362"/>
        <end position="390"/>
    </location>
</feature>
<name>A0A501PRJ2_9PROT</name>
<feature type="transmembrane region" description="Helical" evidence="6">
    <location>
        <begin position="212"/>
        <end position="237"/>
    </location>
</feature>
<dbReference type="EMBL" id="VFIY01000004">
    <property type="protein sequence ID" value="TPD62584.1"/>
    <property type="molecule type" value="Genomic_DNA"/>
</dbReference>
<dbReference type="OrthoDB" id="106838at2"/>
<proteinExistence type="inferred from homology"/>
<keyword evidence="4 6" id="KW-1133">Transmembrane helix</keyword>
<protein>
    <submittedName>
        <fullName evidence="7">AI-2E family transporter</fullName>
    </submittedName>
</protein>
<evidence type="ECO:0000256" key="2">
    <source>
        <dbReference type="ARBA" id="ARBA00009773"/>
    </source>
</evidence>
<feature type="transmembrane region" description="Helical" evidence="6">
    <location>
        <begin position="286"/>
        <end position="314"/>
    </location>
</feature>
<comment type="subcellular location">
    <subcellularLocation>
        <location evidence="1">Membrane</location>
        <topology evidence="1">Multi-pass membrane protein</topology>
    </subcellularLocation>
</comment>
<accession>A0A501PRJ2</accession>
<dbReference type="AlphaFoldDB" id="A0A501PRJ2"/>
<dbReference type="Proteomes" id="UP000319148">
    <property type="component" value="Unassembled WGS sequence"/>
</dbReference>
<evidence type="ECO:0000256" key="1">
    <source>
        <dbReference type="ARBA" id="ARBA00004141"/>
    </source>
</evidence>
<evidence type="ECO:0000313" key="8">
    <source>
        <dbReference type="Proteomes" id="UP000319148"/>
    </source>
</evidence>
<keyword evidence="5 6" id="KW-0472">Membrane</keyword>
<gene>
    <name evidence="7" type="ORF">FIV46_00435</name>
</gene>
<dbReference type="InterPro" id="IPR002549">
    <property type="entry name" value="AI-2E-like"/>
</dbReference>
<dbReference type="Pfam" id="PF01594">
    <property type="entry name" value="AI-2E_transport"/>
    <property type="match status" value="1"/>
</dbReference>
<reference evidence="8" key="1">
    <citation type="submission" date="2019-06" db="EMBL/GenBank/DDBJ databases">
        <title>The complete genome of Emcibacter congregatus ZYLT.</title>
        <authorList>
            <person name="Zhao Z."/>
        </authorList>
    </citation>
    <scope>NUCLEOTIDE SEQUENCE [LARGE SCALE GENOMIC DNA]</scope>
    <source>
        <strain evidence="8">MCCC 1A06723</strain>
    </source>
</reference>
<dbReference type="PANTHER" id="PTHR21716">
    <property type="entry name" value="TRANSMEMBRANE PROTEIN"/>
    <property type="match status" value="1"/>
</dbReference>
<dbReference type="PANTHER" id="PTHR21716:SF4">
    <property type="entry name" value="TRANSMEMBRANE PROTEIN 245"/>
    <property type="match status" value="1"/>
</dbReference>
<comment type="similarity">
    <text evidence="2">Belongs to the autoinducer-2 exporter (AI-2E) (TC 2.A.86) family.</text>
</comment>
<feature type="transmembrane region" description="Helical" evidence="6">
    <location>
        <begin position="111"/>
        <end position="135"/>
    </location>
</feature>
<keyword evidence="3 6" id="KW-0812">Transmembrane</keyword>
<comment type="caution">
    <text evidence="7">The sequence shown here is derived from an EMBL/GenBank/DDBJ whole genome shotgun (WGS) entry which is preliminary data.</text>
</comment>
<evidence type="ECO:0000256" key="4">
    <source>
        <dbReference type="ARBA" id="ARBA00022989"/>
    </source>
</evidence>
<evidence type="ECO:0000256" key="3">
    <source>
        <dbReference type="ARBA" id="ARBA00022692"/>
    </source>
</evidence>
<keyword evidence="8" id="KW-1185">Reference proteome</keyword>
<feature type="transmembrane region" description="Helical" evidence="6">
    <location>
        <begin position="257"/>
        <end position="279"/>
    </location>
</feature>
<feature type="transmembrane region" description="Helical" evidence="6">
    <location>
        <begin position="320"/>
        <end position="341"/>
    </location>
</feature>
<feature type="transmembrane region" description="Helical" evidence="6">
    <location>
        <begin position="58"/>
        <end position="91"/>
    </location>
</feature>
<evidence type="ECO:0000256" key="6">
    <source>
        <dbReference type="SAM" id="Phobius"/>
    </source>
</evidence>
<evidence type="ECO:0000256" key="5">
    <source>
        <dbReference type="ARBA" id="ARBA00023136"/>
    </source>
</evidence>
<evidence type="ECO:0000313" key="7">
    <source>
        <dbReference type="EMBL" id="TPD62584.1"/>
    </source>
</evidence>